<gene>
    <name evidence="1" type="ORF">B0A48_07661</name>
</gene>
<dbReference type="SUPFAM" id="SSF53474">
    <property type="entry name" value="alpha/beta-Hydrolases"/>
    <property type="match status" value="1"/>
</dbReference>
<evidence type="ECO:0000313" key="1">
    <source>
        <dbReference type="EMBL" id="OQO07093.1"/>
    </source>
</evidence>
<accession>A0A1V8T6Q8</accession>
<evidence type="ECO:0008006" key="3">
    <source>
        <dbReference type="Google" id="ProtNLM"/>
    </source>
</evidence>
<comment type="caution">
    <text evidence="1">The sequence shown here is derived from an EMBL/GenBank/DDBJ whole genome shotgun (WGS) entry which is preliminary data.</text>
</comment>
<dbReference type="Proteomes" id="UP000192596">
    <property type="component" value="Unassembled WGS sequence"/>
</dbReference>
<evidence type="ECO:0000313" key="2">
    <source>
        <dbReference type="Proteomes" id="UP000192596"/>
    </source>
</evidence>
<sequence>MAGNSTFTWRKNLTLDSKVSPFDSPLPATHSAFKDIKPISWRRYNIAGILLTIYGLNELTTHDSVTCLWLLHGRGDTQDSMSFTAAAFLNTWNSNRKPHDRGLICVCFDQRNHGSRMIDNLANESWKGGNPTHGPDMFTLFSGTASDVSMLITHLPAYLPFTPAEHWCGGVSLGGHASWHAVLHDPRISAAIIVIGCADYVRLMTDRAVRSKLGTCMDSNPRGRNFLGSKDFPRSLVEAVERLDPAGLLLGELDTVTGDDHLHIPSDAEIKRLKPIMREKLAGKKLLLLSGGKDRLVPYEQSEPFLTWLKKAIDTRNGWCNDQGTEVEDIVDPTGRHEFSAPMRREAERWLCDRLADASSRGGRDSKI</sequence>
<dbReference type="PANTHER" id="PTHR47381:SF3">
    <property type="entry name" value="ALPHA_BETA-HYDROLASES SUPERFAMILY PROTEIN"/>
    <property type="match status" value="1"/>
</dbReference>
<dbReference type="PANTHER" id="PTHR47381">
    <property type="entry name" value="ALPHA/BETA-HYDROLASES SUPERFAMILY PROTEIN"/>
    <property type="match status" value="1"/>
</dbReference>
<dbReference type="STRING" id="1507870.A0A1V8T6Q8"/>
<dbReference type="InParanoid" id="A0A1V8T6Q8"/>
<dbReference type="OrthoDB" id="2152248at2759"/>
<dbReference type="EMBL" id="NAJO01000015">
    <property type="protein sequence ID" value="OQO07093.1"/>
    <property type="molecule type" value="Genomic_DNA"/>
</dbReference>
<keyword evidence="2" id="KW-1185">Reference proteome</keyword>
<proteinExistence type="predicted"/>
<dbReference type="InterPro" id="IPR029058">
    <property type="entry name" value="AB_hydrolase_fold"/>
</dbReference>
<organism evidence="1 2">
    <name type="scientific">Cryoendolithus antarcticus</name>
    <dbReference type="NCBI Taxonomy" id="1507870"/>
    <lineage>
        <taxon>Eukaryota</taxon>
        <taxon>Fungi</taxon>
        <taxon>Dikarya</taxon>
        <taxon>Ascomycota</taxon>
        <taxon>Pezizomycotina</taxon>
        <taxon>Dothideomycetes</taxon>
        <taxon>Dothideomycetidae</taxon>
        <taxon>Cladosporiales</taxon>
        <taxon>Cladosporiaceae</taxon>
        <taxon>Cryoendolithus</taxon>
    </lineage>
</organism>
<dbReference type="AlphaFoldDB" id="A0A1V8T6Q8"/>
<protein>
    <recommendedName>
        <fullName evidence="3">AB hydrolase-1 domain-containing protein</fullName>
    </recommendedName>
</protein>
<name>A0A1V8T6Q8_9PEZI</name>
<dbReference type="Gene3D" id="3.40.50.1820">
    <property type="entry name" value="alpha/beta hydrolase"/>
    <property type="match status" value="1"/>
</dbReference>
<reference evidence="2" key="1">
    <citation type="submission" date="2017-03" db="EMBL/GenBank/DDBJ databases">
        <title>Genomes of endolithic fungi from Antarctica.</title>
        <authorList>
            <person name="Coleine C."/>
            <person name="Masonjones S."/>
            <person name="Stajich J.E."/>
        </authorList>
    </citation>
    <scope>NUCLEOTIDE SEQUENCE [LARGE SCALE GENOMIC DNA]</scope>
    <source>
        <strain evidence="2">CCFEE 5527</strain>
    </source>
</reference>